<evidence type="ECO:0000313" key="2">
    <source>
        <dbReference type="EMBL" id="CCG06819.1"/>
    </source>
</evidence>
<dbReference type="STRING" id="1150469.RSPPHO_00193"/>
<feature type="compositionally biased region" description="Low complexity" evidence="1">
    <location>
        <begin position="30"/>
        <end position="40"/>
    </location>
</feature>
<dbReference type="KEGG" id="rpm:RSPPHO_00193"/>
<dbReference type="AlphaFoldDB" id="H6SMD6"/>
<feature type="compositionally biased region" description="Low complexity" evidence="1">
    <location>
        <begin position="55"/>
        <end position="66"/>
    </location>
</feature>
<keyword evidence="3" id="KW-1185">Reference proteome</keyword>
<dbReference type="Proteomes" id="UP000033220">
    <property type="component" value="Chromosome DSM 122"/>
</dbReference>
<feature type="compositionally biased region" description="Pro residues" evidence="1">
    <location>
        <begin position="1"/>
        <end position="14"/>
    </location>
</feature>
<dbReference type="PATRIC" id="fig|1150469.3.peg.244"/>
<feature type="compositionally biased region" description="Low complexity" evidence="1">
    <location>
        <begin position="75"/>
        <end position="98"/>
    </location>
</feature>
<name>H6SMD6_PARPM</name>
<dbReference type="eggNOG" id="ENOG5033BY8">
    <property type="taxonomic scope" value="Bacteria"/>
</dbReference>
<accession>H6SMD6</accession>
<dbReference type="EMBL" id="HE663493">
    <property type="protein sequence ID" value="CCG06819.1"/>
    <property type="molecule type" value="Genomic_DNA"/>
</dbReference>
<gene>
    <name evidence="2" type="ORF">RSPPHO_00193</name>
</gene>
<protein>
    <submittedName>
        <fullName evidence="2">Uncharacterized protein</fullName>
    </submittedName>
</protein>
<organism evidence="2 3">
    <name type="scientific">Pararhodospirillum photometricum DSM 122</name>
    <dbReference type="NCBI Taxonomy" id="1150469"/>
    <lineage>
        <taxon>Bacteria</taxon>
        <taxon>Pseudomonadati</taxon>
        <taxon>Pseudomonadota</taxon>
        <taxon>Alphaproteobacteria</taxon>
        <taxon>Rhodospirillales</taxon>
        <taxon>Rhodospirillaceae</taxon>
        <taxon>Pararhodospirillum</taxon>
    </lineage>
</organism>
<reference evidence="2 3" key="1">
    <citation type="submission" date="2012-02" db="EMBL/GenBank/DDBJ databases">
        <title>Shotgun genome sequence of Phaeospirillum photometricum DSM 122.</title>
        <authorList>
            <person name="Duquesne K."/>
            <person name="Sturgis J."/>
        </authorList>
    </citation>
    <scope>NUCLEOTIDE SEQUENCE [LARGE SCALE GENOMIC DNA]</scope>
    <source>
        <strain evidence="3">DSM122</strain>
    </source>
</reference>
<evidence type="ECO:0000313" key="3">
    <source>
        <dbReference type="Proteomes" id="UP000033220"/>
    </source>
</evidence>
<feature type="compositionally biased region" description="Pro residues" evidence="1">
    <location>
        <begin position="41"/>
        <end position="54"/>
    </location>
</feature>
<feature type="region of interest" description="Disordered" evidence="1">
    <location>
        <begin position="1"/>
        <end position="117"/>
    </location>
</feature>
<proteinExistence type="predicted"/>
<feature type="region of interest" description="Disordered" evidence="1">
    <location>
        <begin position="251"/>
        <end position="275"/>
    </location>
</feature>
<evidence type="ECO:0000256" key="1">
    <source>
        <dbReference type="SAM" id="MobiDB-lite"/>
    </source>
</evidence>
<feature type="compositionally biased region" description="Polar residues" evidence="1">
    <location>
        <begin position="264"/>
        <end position="275"/>
    </location>
</feature>
<dbReference type="HOGENOM" id="CLU_088241_0_0_5"/>
<sequence>MAPAPSAAPSPPTTPTTGRASPFASRTALAPPAEASAGTGPTPPAAPSEPPPPAGRASSFSGRSAPVAPPPPAAADPAPGGMLGRMGRLVRGAATEAPARPRPSRSGGPGKPEDDGEAPVLRQAAAALPGQVDSKVLGLHAAMQQLVEILVTENKALANHDFTTVQSLTETKIARTRRYQELMDGIKNSPRVLLELNNEQRGVLRTLGETLDGLARENARRLKANIEASNHLLRSVAEAVRDQQRDNAPAYSAEGMVNGPAASGRQTSVSVNELL</sequence>